<feature type="domain" description="TonB-dependent receptor plug" evidence="4">
    <location>
        <begin position="138"/>
        <end position="223"/>
    </location>
</feature>
<comment type="subcellular location">
    <subcellularLocation>
        <location evidence="1">Cell outer membrane</location>
    </subcellularLocation>
</comment>
<keyword evidence="6" id="KW-0675">Receptor</keyword>
<dbReference type="Gene3D" id="2.40.170.20">
    <property type="entry name" value="TonB-dependent receptor, beta-barrel domain"/>
    <property type="match status" value="1"/>
</dbReference>
<dbReference type="Gene3D" id="2.170.130.10">
    <property type="entry name" value="TonB-dependent receptor, plug domain"/>
    <property type="match status" value="1"/>
</dbReference>
<comment type="caution">
    <text evidence="6">The sequence shown here is derived from an EMBL/GenBank/DDBJ whole genome shotgun (WGS) entry which is preliminary data.</text>
</comment>
<dbReference type="InterPro" id="IPR037066">
    <property type="entry name" value="Plug_dom_sf"/>
</dbReference>
<accession>A0A096CAL4</accession>
<evidence type="ECO:0000256" key="1">
    <source>
        <dbReference type="ARBA" id="ARBA00004442"/>
    </source>
</evidence>
<dbReference type="EMBL" id="JRNU01000020">
    <property type="protein sequence ID" value="KGF51972.1"/>
    <property type="molecule type" value="Genomic_DNA"/>
</dbReference>
<dbReference type="InterPro" id="IPR036942">
    <property type="entry name" value="Beta-barrel_TonB_sf"/>
</dbReference>
<evidence type="ECO:0000313" key="7">
    <source>
        <dbReference type="Proteomes" id="UP000029614"/>
    </source>
</evidence>
<dbReference type="OrthoDB" id="8764943at2"/>
<dbReference type="AlphaFoldDB" id="A0A096CAL4"/>
<evidence type="ECO:0000259" key="5">
    <source>
        <dbReference type="Pfam" id="PF14905"/>
    </source>
</evidence>
<name>A0A096CAL4_9BACT</name>
<keyword evidence="3" id="KW-0998">Cell outer membrane</keyword>
<dbReference type="Pfam" id="PF07715">
    <property type="entry name" value="Plug"/>
    <property type="match status" value="1"/>
</dbReference>
<keyword evidence="2" id="KW-0472">Membrane</keyword>
<dbReference type="RefSeq" id="WP_036855459.1">
    <property type="nucleotide sequence ID" value="NZ_JRNU01000020.1"/>
</dbReference>
<evidence type="ECO:0000256" key="2">
    <source>
        <dbReference type="ARBA" id="ARBA00023136"/>
    </source>
</evidence>
<dbReference type="PANTHER" id="PTHR40980:SF4">
    <property type="entry name" value="TONB-DEPENDENT RECEPTOR-LIKE BETA-BARREL DOMAIN-CONTAINING PROTEIN"/>
    <property type="match status" value="1"/>
</dbReference>
<reference evidence="6 7" key="1">
    <citation type="submission" date="2014-07" db="EMBL/GenBank/DDBJ databases">
        <authorList>
            <person name="McCorrison J."/>
            <person name="Sanka R."/>
            <person name="Torralba M."/>
            <person name="Gillis M."/>
            <person name="Haft D.H."/>
            <person name="Methe B."/>
            <person name="Sutton G."/>
            <person name="Nelson K.E."/>
        </authorList>
    </citation>
    <scope>NUCLEOTIDE SEQUENCE [LARGE SCALE GENOMIC DNA]</scope>
    <source>
        <strain evidence="6 7">DNF00058</strain>
    </source>
</reference>
<dbReference type="InterPro" id="IPR012910">
    <property type="entry name" value="Plug_dom"/>
</dbReference>
<dbReference type="Pfam" id="PF14905">
    <property type="entry name" value="OMP_b-brl_3"/>
    <property type="match status" value="1"/>
</dbReference>
<evidence type="ECO:0000259" key="4">
    <source>
        <dbReference type="Pfam" id="PF07715"/>
    </source>
</evidence>
<proteinExistence type="predicted"/>
<dbReference type="PANTHER" id="PTHR40980">
    <property type="entry name" value="PLUG DOMAIN-CONTAINING PROTEIN"/>
    <property type="match status" value="1"/>
</dbReference>
<dbReference type="SUPFAM" id="SSF56935">
    <property type="entry name" value="Porins"/>
    <property type="match status" value="1"/>
</dbReference>
<dbReference type="Proteomes" id="UP000029614">
    <property type="component" value="Unassembled WGS sequence"/>
</dbReference>
<feature type="domain" description="Outer membrane protein beta-barrel" evidence="5">
    <location>
        <begin position="387"/>
        <end position="783"/>
    </location>
</feature>
<gene>
    <name evidence="6" type="ORF">HMPREF9302_05520</name>
</gene>
<evidence type="ECO:0000313" key="6">
    <source>
        <dbReference type="EMBL" id="KGF51972.1"/>
    </source>
</evidence>
<protein>
    <submittedName>
        <fullName evidence="6">TonB-dependent receptor</fullName>
    </submittedName>
</protein>
<sequence>MKRTLFLVVLIILTISIKAQTTIVYGEMVDSVSRQGEPNASIRVFKEGKMDKPVAMSVTDVNGKFRQSIKGIGGYIICFSSTGRKEIRRKVILKKEGGEINIGTLLVHDDTKQLKGVDVVAQKPLIKMETDKMTYDVQADNDSKSNTVLDMLRKVPMVVVDGQDNIMVNGSGSFKVYVDGKPNIMFSSNPSQIFKSMPASAVKKIEVITNPGAKYDAEGTAGVLNLIMSDIDGKKQKTNGYNGNILGQVNSLMFMGAAFLSGQQGKFTYNTNISYLQSFPADGNITTNRINKTDGSKMFYDQSGKMMRGYSVGNVNLGYDIDSLSNIGLTLSIFRLNDKRYGPERTMLSGGSYGKGFEYSADIDAKSTLNTINTSIDYQRFFNKERTKSITLSYLFNYTPSKNEMRRLYKSPSTPIPFPLKDLYSLSAPYDAEHTMQLDYTMPIGKTQTLSTGLKYINRTNDSDSKYYDIISGKDTYNEDNSTNYKNKQDIMAGYAEYSGSFGKFGSKVGVRYEHTWENVKFLKGHGEDFKKSYSNIVPSMSITYNIKAATNIGLNYNMRIARPMISSLNPYIDRTNPRTLSYGNPNLDVEKTHSIGIVFNSFTPKFMLNMTLSGVISNNEIQQYNYIKDNILHSTYGNIVCKKGLSMNSFINYSLSTKTRVFMIPEVSYYDFRSNVLSEHNYGWGGKLFMGVQQTLPWKIESSLFGGVNFKSYSLEGDNGGFSMIAMNLTKNLFKDRLNITLSYFTPLTGRLRYKVNTYNNSFSQKMITNISIQNVGLTIKWNFGNTKRQFIDHKSKINNDYNKEINKSEAPGMGIGNKVGM</sequence>
<organism evidence="6 7">
    <name type="scientific">Prevotella amnii DNF00058</name>
    <dbReference type="NCBI Taxonomy" id="1401066"/>
    <lineage>
        <taxon>Bacteria</taxon>
        <taxon>Pseudomonadati</taxon>
        <taxon>Bacteroidota</taxon>
        <taxon>Bacteroidia</taxon>
        <taxon>Bacteroidales</taxon>
        <taxon>Prevotellaceae</taxon>
        <taxon>Prevotella</taxon>
    </lineage>
</organism>
<keyword evidence="7" id="KW-1185">Reference proteome</keyword>
<dbReference type="GO" id="GO:0009279">
    <property type="term" value="C:cell outer membrane"/>
    <property type="evidence" value="ECO:0007669"/>
    <property type="project" value="UniProtKB-SubCell"/>
</dbReference>
<evidence type="ECO:0000256" key="3">
    <source>
        <dbReference type="ARBA" id="ARBA00023237"/>
    </source>
</evidence>
<dbReference type="InterPro" id="IPR041700">
    <property type="entry name" value="OMP_b-brl_3"/>
</dbReference>